<organism evidence="1">
    <name type="scientific">marine sediment metagenome</name>
    <dbReference type="NCBI Taxonomy" id="412755"/>
    <lineage>
        <taxon>unclassified sequences</taxon>
        <taxon>metagenomes</taxon>
        <taxon>ecological metagenomes</taxon>
    </lineage>
</organism>
<evidence type="ECO:0000313" key="1">
    <source>
        <dbReference type="EMBL" id="GAH15791.1"/>
    </source>
</evidence>
<dbReference type="AlphaFoldDB" id="X1D4V7"/>
<accession>X1D4V7</accession>
<proteinExistence type="predicted"/>
<dbReference type="EMBL" id="BART01031573">
    <property type="protein sequence ID" value="GAH15791.1"/>
    <property type="molecule type" value="Genomic_DNA"/>
</dbReference>
<name>X1D4V7_9ZZZZ</name>
<comment type="caution">
    <text evidence="1">The sequence shown here is derived from an EMBL/GenBank/DDBJ whole genome shotgun (WGS) entry which is preliminary data.</text>
</comment>
<reference evidence="1" key="1">
    <citation type="journal article" date="2014" name="Front. Microbiol.">
        <title>High frequency of phylogenetically diverse reductive dehalogenase-homologous genes in deep subseafloor sedimentary metagenomes.</title>
        <authorList>
            <person name="Kawai M."/>
            <person name="Futagami T."/>
            <person name="Toyoda A."/>
            <person name="Takaki Y."/>
            <person name="Nishi S."/>
            <person name="Hori S."/>
            <person name="Arai W."/>
            <person name="Tsubouchi T."/>
            <person name="Morono Y."/>
            <person name="Uchiyama I."/>
            <person name="Ito T."/>
            <person name="Fujiyama A."/>
            <person name="Inagaki F."/>
            <person name="Takami H."/>
        </authorList>
    </citation>
    <scope>NUCLEOTIDE SEQUENCE</scope>
    <source>
        <strain evidence="1">Expedition CK06-06</strain>
    </source>
</reference>
<protein>
    <submittedName>
        <fullName evidence="1">Uncharacterized protein</fullName>
    </submittedName>
</protein>
<feature type="non-terminal residue" evidence="1">
    <location>
        <position position="68"/>
    </location>
</feature>
<gene>
    <name evidence="1" type="ORF">S01H4_54819</name>
</gene>
<sequence>MGDVLFDQGSVVFNHIYSLAEARCVRDGPTEPNTCADGTPDDCDPGATRQCTAANGKTGAQVCADDGL</sequence>